<comment type="caution">
    <text evidence="1">The sequence shown here is derived from an EMBL/GenBank/DDBJ whole genome shotgun (WGS) entry which is preliminary data.</text>
</comment>
<evidence type="ECO:0000313" key="2">
    <source>
        <dbReference type="Proteomes" id="UP000827872"/>
    </source>
</evidence>
<proteinExistence type="predicted"/>
<accession>A0ACB8E9F8</accession>
<evidence type="ECO:0000313" key="1">
    <source>
        <dbReference type="EMBL" id="KAH7988790.1"/>
    </source>
</evidence>
<name>A0ACB8E9F8_9SAUR</name>
<reference evidence="1" key="1">
    <citation type="submission" date="2021-08" db="EMBL/GenBank/DDBJ databases">
        <title>The first chromosome-level gecko genome reveals the dynamic sex chromosomes of Neotropical dwarf geckos (Sphaerodactylidae: Sphaerodactylus).</title>
        <authorList>
            <person name="Pinto B.J."/>
            <person name="Keating S.E."/>
            <person name="Gamble T."/>
        </authorList>
    </citation>
    <scope>NUCLEOTIDE SEQUENCE</scope>
    <source>
        <strain evidence="1">TG3544</strain>
    </source>
</reference>
<protein>
    <submittedName>
        <fullName evidence="1">Uncharacterized protein</fullName>
    </submittedName>
</protein>
<sequence>MYLLLEIPLFILIILYSYLEAFVKLFIPAKRKLVTGEIVLITGAGHGLGRATAYEFAKHRSIVVLWDINKAGIEETAAECGRLGATAYPFVVDCSKKEEIYCAAEKVKRQIGDVSILMNNAGVITTTDLLSTEDHDIEKIFEVNILAHYWTSKAFLPAMMENSHGHIITVASAVGHIVAPFIVPYCSSKFAAVGLHRALTMELSALKKNGVQTSCVCPMFINSDFVKNPSSRCRLQRKSSEQVVHSSSFFDDSPEIPLGGAYHAKCLTGLGSAAGKGMRLMPPLEPEQVAKQVMEGILTNQSMIFIPPFLKFSVMLDRFLPARAIPALWKLNDIKFDVVVAYKDKEK</sequence>
<dbReference type="EMBL" id="CM037623">
    <property type="protein sequence ID" value="KAH7988790.1"/>
    <property type="molecule type" value="Genomic_DNA"/>
</dbReference>
<dbReference type="Proteomes" id="UP000827872">
    <property type="component" value="Linkage Group LG10"/>
</dbReference>
<organism evidence="1 2">
    <name type="scientific">Sphaerodactylus townsendi</name>
    <dbReference type="NCBI Taxonomy" id="933632"/>
    <lineage>
        <taxon>Eukaryota</taxon>
        <taxon>Metazoa</taxon>
        <taxon>Chordata</taxon>
        <taxon>Craniata</taxon>
        <taxon>Vertebrata</taxon>
        <taxon>Euteleostomi</taxon>
        <taxon>Lepidosauria</taxon>
        <taxon>Squamata</taxon>
        <taxon>Bifurcata</taxon>
        <taxon>Gekkota</taxon>
        <taxon>Sphaerodactylidae</taxon>
        <taxon>Sphaerodactylus</taxon>
    </lineage>
</organism>
<keyword evidence="2" id="KW-1185">Reference proteome</keyword>
<gene>
    <name evidence="1" type="ORF">K3G42_022143</name>
</gene>